<dbReference type="Gene3D" id="3.10.380.10">
    <property type="entry name" value="Colicin E3-like ribonuclease domain"/>
    <property type="match status" value="1"/>
</dbReference>
<feature type="domain" description="Colicin E3-like ribonuclease" evidence="2">
    <location>
        <begin position="355"/>
        <end position="438"/>
    </location>
</feature>
<accession>A0A6I7DBG4</accession>
<dbReference type="SUPFAM" id="SSF63840">
    <property type="entry name" value="Ribonuclease domain of colicin E3"/>
    <property type="match status" value="1"/>
</dbReference>
<dbReference type="GO" id="GO:0016788">
    <property type="term" value="F:hydrolase activity, acting on ester bonds"/>
    <property type="evidence" value="ECO:0007669"/>
    <property type="project" value="InterPro"/>
</dbReference>
<dbReference type="EMBL" id="CP043925">
    <property type="protein sequence ID" value="QHN10067.1"/>
    <property type="molecule type" value="Genomic_DNA"/>
</dbReference>
<dbReference type="AlphaFoldDB" id="A0A6I7DBG4"/>
<dbReference type="GO" id="GO:0003723">
    <property type="term" value="F:RNA binding"/>
    <property type="evidence" value="ECO:0007669"/>
    <property type="project" value="InterPro"/>
</dbReference>
<dbReference type="GO" id="GO:0043022">
    <property type="term" value="F:ribosome binding"/>
    <property type="evidence" value="ECO:0007669"/>
    <property type="project" value="InterPro"/>
</dbReference>
<feature type="region of interest" description="Disordered" evidence="1">
    <location>
        <begin position="339"/>
        <end position="441"/>
    </location>
</feature>
<feature type="compositionally biased region" description="Basic and acidic residues" evidence="1">
    <location>
        <begin position="339"/>
        <end position="364"/>
    </location>
</feature>
<dbReference type="Pfam" id="PF09000">
    <property type="entry name" value="Cytotoxic"/>
    <property type="match status" value="1"/>
</dbReference>
<evidence type="ECO:0000256" key="1">
    <source>
        <dbReference type="SAM" id="MobiDB-lite"/>
    </source>
</evidence>
<dbReference type="InterPro" id="IPR036302">
    <property type="entry name" value="Pyosin/cloacin_T_dom_sf"/>
</dbReference>
<organism evidence="3 4">
    <name type="scientific">Proteus columbae</name>
    <dbReference type="NCBI Taxonomy" id="1987580"/>
    <lineage>
        <taxon>Bacteria</taxon>
        <taxon>Pseudomonadati</taxon>
        <taxon>Pseudomonadota</taxon>
        <taxon>Gammaproteobacteria</taxon>
        <taxon>Enterobacterales</taxon>
        <taxon>Morganellaceae</taxon>
        <taxon>Proteus</taxon>
    </lineage>
</organism>
<gene>
    <name evidence="3" type="ORF">F1325_06160</name>
</gene>
<dbReference type="KEGG" id="pcol:F1325_06160"/>
<evidence type="ECO:0000259" key="2">
    <source>
        <dbReference type="Pfam" id="PF09000"/>
    </source>
</evidence>
<evidence type="ECO:0000313" key="3">
    <source>
        <dbReference type="EMBL" id="QHN10067.1"/>
    </source>
</evidence>
<dbReference type="SUPFAM" id="SSF69369">
    <property type="entry name" value="Cloacin translocation domain"/>
    <property type="match status" value="1"/>
</dbReference>
<proteinExistence type="predicted"/>
<reference evidence="3 4" key="1">
    <citation type="submission" date="2019-09" db="EMBL/GenBank/DDBJ databases">
        <title>Emergence of a chromosome-mediated tetracycline resistance gene in Proteus strain.</title>
        <authorList>
            <person name="He D."/>
            <person name="Wang L."/>
        </authorList>
    </citation>
    <scope>NUCLEOTIDE SEQUENCE [LARGE SCALE GENOMIC DNA]</scope>
    <source>
        <strain evidence="3 4">T60</strain>
    </source>
</reference>
<protein>
    <recommendedName>
        <fullName evidence="2">Colicin E3-like ribonuclease domain-containing protein</fullName>
    </recommendedName>
</protein>
<sequence>MSERVKPIEVMKRNICPVCAKIDCIFLTKDKHCKEMMDAFREGDITKAIKIYSQRYLQYAGMMSGSLKKAVGSYDSIVQMLTSAPKQQISISAELNTAITSAQSTLIPGKSINKANLAPVAIFTPVVTTTNATVASETLGAILGRALGLGAGLMLYSPPVGVGSDRYPSMIYQEFPQNKETALTEAGQRLNIPKEAQLRDIAKQKGIINTSATVIEQVVNGTKQIELVKTNVPVKTRVVEARKTVEKGIFAYTLPNEKQERIVQIGSAEILTGTALPQPERHRYLLGKVYDIPRFNNLPLDAPTFFTESEKEQSSLKEPIILVFPWELGIKPIYLSTGKKDKPRQGVKERGHSYHPAPRTEDIKGLGILKPVQGKTPKQGGAGKRNRWKGDKGRRIYEWDSQHGELEGYRASDGQHIGAFDPKTGKQLKPADPKRNIKKFL</sequence>
<keyword evidence="4" id="KW-1185">Reference proteome</keyword>
<dbReference type="RefSeq" id="WP_160230122.1">
    <property type="nucleotide sequence ID" value="NZ_CP043925.1"/>
</dbReference>
<dbReference type="Proteomes" id="UP000464700">
    <property type="component" value="Chromosome"/>
</dbReference>
<evidence type="ECO:0000313" key="4">
    <source>
        <dbReference type="Proteomes" id="UP000464700"/>
    </source>
</evidence>
<dbReference type="InterPro" id="IPR036725">
    <property type="entry name" value="ColE3_ribonuclease_sf"/>
</dbReference>
<feature type="compositionally biased region" description="Basic and acidic residues" evidence="1">
    <location>
        <begin position="388"/>
        <end position="410"/>
    </location>
</feature>
<name>A0A6I7DBG4_9GAMM</name>
<dbReference type="InterPro" id="IPR009105">
    <property type="entry name" value="Colicin_E3_ribonuclease"/>
</dbReference>